<comment type="caution">
    <text evidence="2">The sequence shown here is derived from an EMBL/GenBank/DDBJ whole genome shotgun (WGS) entry which is preliminary data.</text>
</comment>
<dbReference type="OrthoDB" id="4377336at2"/>
<keyword evidence="3" id="KW-1185">Reference proteome</keyword>
<evidence type="ECO:0000256" key="1">
    <source>
        <dbReference type="SAM" id="Phobius"/>
    </source>
</evidence>
<dbReference type="AlphaFoldDB" id="F1YL11"/>
<dbReference type="eggNOG" id="ENOG5031VUE">
    <property type="taxonomic scope" value="Bacteria"/>
</dbReference>
<sequence length="191" mass="20396">MSSSSWFVPFRHPSPTDLELWLEDQAADGRILTGYSRWSPVRMKFTDSAPATVRYAVERRSVPAPIDYFRFREAQGWEHVGNAADFHIWSRPYRGARPTGFIGEDLDRRASLLGIGLGVFAAVAFALAAVLGALAGLVTFESLSPAGLWAPAVAAGIVGLIACSGAVALRSSGSSASSKAVEADERARISV</sequence>
<dbReference type="EMBL" id="AEUD01000011">
    <property type="protein sequence ID" value="EGD54616.1"/>
    <property type="molecule type" value="Genomic_DNA"/>
</dbReference>
<organism evidence="2 3">
    <name type="scientific">Gordonia neofelifaecis NRRL B-59395</name>
    <dbReference type="NCBI Taxonomy" id="644548"/>
    <lineage>
        <taxon>Bacteria</taxon>
        <taxon>Bacillati</taxon>
        <taxon>Actinomycetota</taxon>
        <taxon>Actinomycetes</taxon>
        <taxon>Mycobacteriales</taxon>
        <taxon>Gordoniaceae</taxon>
        <taxon>Gordonia</taxon>
    </lineage>
</organism>
<evidence type="ECO:0000313" key="3">
    <source>
        <dbReference type="Proteomes" id="UP000035065"/>
    </source>
</evidence>
<keyword evidence="1" id="KW-0812">Transmembrane</keyword>
<evidence type="ECO:0000313" key="2">
    <source>
        <dbReference type="EMBL" id="EGD54616.1"/>
    </source>
</evidence>
<feature type="transmembrane region" description="Helical" evidence="1">
    <location>
        <begin position="146"/>
        <end position="169"/>
    </location>
</feature>
<name>F1YL11_9ACTN</name>
<dbReference type="Proteomes" id="UP000035065">
    <property type="component" value="Unassembled WGS sequence"/>
</dbReference>
<evidence type="ECO:0008006" key="4">
    <source>
        <dbReference type="Google" id="ProtNLM"/>
    </source>
</evidence>
<dbReference type="RefSeq" id="WP_009679917.1">
    <property type="nucleotide sequence ID" value="NZ_AEUD01000011.1"/>
</dbReference>
<reference evidence="2 3" key="1">
    <citation type="journal article" date="2011" name="J. Bacteriol.">
        <title>Draft Genome Sequence of Gordonia neofelifaecis NRRL B-59395, a Cholesterol-Degrading Actinomycete.</title>
        <authorList>
            <person name="Ge F."/>
            <person name="Li W."/>
            <person name="Chen G."/>
            <person name="Liu Y."/>
            <person name="Zhang G."/>
            <person name="Yong B."/>
            <person name="Wang Q."/>
            <person name="Wang N."/>
            <person name="Huang Z."/>
            <person name="Li W."/>
            <person name="Wang J."/>
            <person name="Wu C."/>
            <person name="Xie Q."/>
            <person name="Liu G."/>
        </authorList>
    </citation>
    <scope>NUCLEOTIDE SEQUENCE [LARGE SCALE GENOMIC DNA]</scope>
    <source>
        <strain evidence="2 3">NRRL B-59395</strain>
    </source>
</reference>
<gene>
    <name evidence="2" type="ORF">SCNU_13578</name>
</gene>
<dbReference type="InterPro" id="IPR021359">
    <property type="entry name" value="DUF2812"/>
</dbReference>
<feature type="transmembrane region" description="Helical" evidence="1">
    <location>
        <begin position="112"/>
        <end position="140"/>
    </location>
</feature>
<keyword evidence="1" id="KW-0472">Membrane</keyword>
<dbReference type="STRING" id="644548.SCNU_13578"/>
<protein>
    <recommendedName>
        <fullName evidence="4">DUF2812 domain-containing protein</fullName>
    </recommendedName>
</protein>
<accession>F1YL11</accession>
<dbReference type="Pfam" id="PF11193">
    <property type="entry name" value="DUF2812"/>
    <property type="match status" value="1"/>
</dbReference>
<keyword evidence="1" id="KW-1133">Transmembrane helix</keyword>
<proteinExistence type="predicted"/>